<sequence>MDLTNKQKREARTHAVLMLYQYDIGNFSPEEVKELYREEAEVSSLEVFKAAQELFERTLRNLENIDKTIAKYLKKGWKVERLLPLDRAILRVATEELLNGSFSPQAAIINDAVEIAKDYGEDERSPKFINAILDRISKERCE</sequence>
<dbReference type="GO" id="GO:0005829">
    <property type="term" value="C:cytosol"/>
    <property type="evidence" value="ECO:0007669"/>
    <property type="project" value="TreeGrafter"/>
</dbReference>
<reference evidence="9" key="1">
    <citation type="submission" date="2017-06" db="EMBL/GenBank/DDBJ databases">
        <authorList>
            <person name="Varghese N."/>
            <person name="Submissions S."/>
        </authorList>
    </citation>
    <scope>NUCLEOTIDE SEQUENCE [LARGE SCALE GENOMIC DNA]</scope>
    <source>
        <strain evidence="9">DSM 15668</strain>
    </source>
</reference>
<keyword evidence="5 6" id="KW-0804">Transcription</keyword>
<dbReference type="Pfam" id="PF01029">
    <property type="entry name" value="NusB"/>
    <property type="match status" value="1"/>
</dbReference>
<dbReference type="Proteomes" id="UP000198405">
    <property type="component" value="Unassembled WGS sequence"/>
</dbReference>
<dbReference type="GO" id="GO:0006353">
    <property type="term" value="P:DNA-templated transcription termination"/>
    <property type="evidence" value="ECO:0007669"/>
    <property type="project" value="UniProtKB-UniRule"/>
</dbReference>
<dbReference type="InterPro" id="IPR035926">
    <property type="entry name" value="NusB-like_sf"/>
</dbReference>
<dbReference type="PANTHER" id="PTHR11078">
    <property type="entry name" value="N UTILIZATION SUBSTANCE PROTEIN B-RELATED"/>
    <property type="match status" value="1"/>
</dbReference>
<evidence type="ECO:0000256" key="4">
    <source>
        <dbReference type="ARBA" id="ARBA00023015"/>
    </source>
</evidence>
<dbReference type="SUPFAM" id="SSF48013">
    <property type="entry name" value="NusB-like"/>
    <property type="match status" value="1"/>
</dbReference>
<dbReference type="GO" id="GO:0003723">
    <property type="term" value="F:RNA binding"/>
    <property type="evidence" value="ECO:0007669"/>
    <property type="project" value="UniProtKB-UniRule"/>
</dbReference>
<name>A0A238YBY3_9BACT</name>
<dbReference type="PANTHER" id="PTHR11078:SF3">
    <property type="entry name" value="ANTITERMINATION NUSB DOMAIN-CONTAINING PROTEIN"/>
    <property type="match status" value="1"/>
</dbReference>
<dbReference type="NCBIfam" id="TIGR01951">
    <property type="entry name" value="nusB"/>
    <property type="match status" value="1"/>
</dbReference>
<evidence type="ECO:0000313" key="9">
    <source>
        <dbReference type="Proteomes" id="UP000198405"/>
    </source>
</evidence>
<dbReference type="InterPro" id="IPR011605">
    <property type="entry name" value="NusB_fam"/>
</dbReference>
<comment type="similarity">
    <text evidence="1 6">Belongs to the NusB family.</text>
</comment>
<dbReference type="Gene3D" id="1.10.940.10">
    <property type="entry name" value="NusB-like"/>
    <property type="match status" value="1"/>
</dbReference>
<evidence type="ECO:0000313" key="8">
    <source>
        <dbReference type="EMBL" id="SNR68647.1"/>
    </source>
</evidence>
<keyword evidence="3 6" id="KW-0694">RNA-binding</keyword>
<dbReference type="InterPro" id="IPR006027">
    <property type="entry name" value="NusB_RsmB_TIM44"/>
</dbReference>
<gene>
    <name evidence="6" type="primary">nusB</name>
    <name evidence="8" type="ORF">SAMN06265340_10329</name>
</gene>
<dbReference type="RefSeq" id="WP_180706408.1">
    <property type="nucleotide sequence ID" value="NZ_FZOB01000003.1"/>
</dbReference>
<dbReference type="EMBL" id="FZOB01000003">
    <property type="protein sequence ID" value="SNR68647.1"/>
    <property type="molecule type" value="Genomic_DNA"/>
</dbReference>
<evidence type="ECO:0000256" key="6">
    <source>
        <dbReference type="HAMAP-Rule" id="MF_00073"/>
    </source>
</evidence>
<accession>A0A238YBY3</accession>
<organism evidence="8 9">
    <name type="scientific">Desulfurobacterium atlanticum</name>
    <dbReference type="NCBI Taxonomy" id="240169"/>
    <lineage>
        <taxon>Bacteria</taxon>
        <taxon>Pseudomonadati</taxon>
        <taxon>Aquificota</taxon>
        <taxon>Aquificia</taxon>
        <taxon>Desulfurobacteriales</taxon>
        <taxon>Desulfurobacteriaceae</taxon>
        <taxon>Desulfurobacterium</taxon>
    </lineage>
</organism>
<proteinExistence type="inferred from homology"/>
<feature type="domain" description="NusB/RsmB/TIM44" evidence="7">
    <location>
        <begin position="9"/>
        <end position="138"/>
    </location>
</feature>
<dbReference type="HAMAP" id="MF_00073">
    <property type="entry name" value="NusB"/>
    <property type="match status" value="1"/>
</dbReference>
<keyword evidence="2 6" id="KW-0889">Transcription antitermination</keyword>
<comment type="function">
    <text evidence="6">Involved in transcription antitermination. Required for transcription of ribosomal RNA (rRNA) genes. Binds specifically to the boxA antiterminator sequence of the ribosomal RNA (rrn) operons.</text>
</comment>
<evidence type="ECO:0000256" key="5">
    <source>
        <dbReference type="ARBA" id="ARBA00023163"/>
    </source>
</evidence>
<evidence type="ECO:0000259" key="7">
    <source>
        <dbReference type="Pfam" id="PF01029"/>
    </source>
</evidence>
<dbReference type="GO" id="GO:0031564">
    <property type="term" value="P:transcription antitermination"/>
    <property type="evidence" value="ECO:0007669"/>
    <property type="project" value="UniProtKB-KW"/>
</dbReference>
<keyword evidence="4 6" id="KW-0805">Transcription regulation</keyword>
<dbReference type="AlphaFoldDB" id="A0A238YBY3"/>
<keyword evidence="9" id="KW-1185">Reference proteome</keyword>
<evidence type="ECO:0000256" key="3">
    <source>
        <dbReference type="ARBA" id="ARBA00022884"/>
    </source>
</evidence>
<protein>
    <recommendedName>
        <fullName evidence="6">Transcription antitermination protein NusB</fullName>
    </recommendedName>
    <alternativeName>
        <fullName evidence="6">Antitermination factor NusB</fullName>
    </alternativeName>
</protein>
<evidence type="ECO:0000256" key="2">
    <source>
        <dbReference type="ARBA" id="ARBA00022814"/>
    </source>
</evidence>
<evidence type="ECO:0000256" key="1">
    <source>
        <dbReference type="ARBA" id="ARBA00005952"/>
    </source>
</evidence>